<evidence type="ECO:0000313" key="2">
    <source>
        <dbReference type="EMBL" id="AXY68334.1"/>
    </source>
</evidence>
<dbReference type="Pfam" id="PF17899">
    <property type="entry name" value="Peptidase_M61_N"/>
    <property type="match status" value="1"/>
</dbReference>
<dbReference type="Pfam" id="PF17820">
    <property type="entry name" value="PDZ_6"/>
    <property type="match status" value="1"/>
</dbReference>
<dbReference type="RefSeq" id="WP_181494897.1">
    <property type="nucleotide sequence ID" value="NZ_CP032152.1"/>
</dbReference>
<dbReference type="InterPro" id="IPR024191">
    <property type="entry name" value="Peptidase_M61"/>
</dbReference>
<feature type="domain" description="PDZ" evidence="1">
    <location>
        <begin position="467"/>
        <end position="519"/>
    </location>
</feature>
<name>A0A3B7MFZ3_9CYAN</name>
<dbReference type="InterPro" id="IPR040756">
    <property type="entry name" value="Peptidase_M61_N"/>
</dbReference>
<accession>A0A3B7MFZ3</accession>
<dbReference type="SMART" id="SM00228">
    <property type="entry name" value="PDZ"/>
    <property type="match status" value="1"/>
</dbReference>
<dbReference type="Gene3D" id="2.30.42.10">
    <property type="match status" value="1"/>
</dbReference>
<dbReference type="PIRSF" id="PIRSF016493">
    <property type="entry name" value="Glycyl_aminpptds"/>
    <property type="match status" value="1"/>
</dbReference>
<dbReference type="InterPro" id="IPR001478">
    <property type="entry name" value="PDZ"/>
</dbReference>
<dbReference type="Proteomes" id="UP000261812">
    <property type="component" value="Chromosome"/>
</dbReference>
<sequence length="591" mass="67605">MTHTIIHPSPSTSSLQPPAMAYRIHCQQGHTHLLGVTLRLRAPQTDVLDLHLPVWTPGSYLVREYARHLQDFTVTAADGTPLEWWKCAKNQWQVACTPGLELEVRYAIYAHELSVRTNHFDGSHAYFNPAAVCLYVPEYRDQPLTVTIEAPCDWRVTTPLEPLGEDSSTFWAANYDLLVDSPFEVGTHAVYTFEVAGKPHELAVWGKGNFDPKRAIADMQRIIATEASLLGGLPYDRYVFILHLTHKGYGGLEHLNSCSLIFHRFGFQQAEQYRRFLCLVAHEFFHLWNVKRIRPQAFEVFDYDSENYTTSLWFAEGVTSYFDQLIPLWAGCFDAEAYLKLLSESLNRYFHTPGRFVQSLSAASFDAWIKLYRPDENSINSQMSYYLKGELVALLLDLRIRLNFNHQRSLLDVLRRLWQQYCETGQGYTPDELWETIETVADENLGTWREQFIEGTVELPLQEWLAKVGLELVPQDALPYTGLQFKQEHGSLQIKAVLRDSPAEQAGLVAGDEIIALNGWRVKAEDWSERLREYPAGETIHLTWFHDQQLQTGTLILGQPQPNYRLQCCADATPSQRAHLEAWLGATAAQL</sequence>
<proteinExistence type="predicted"/>
<dbReference type="Gene3D" id="1.10.390.10">
    <property type="entry name" value="Neutral Protease Domain 2"/>
    <property type="match status" value="1"/>
</dbReference>
<dbReference type="InterPro" id="IPR007963">
    <property type="entry name" value="Peptidase_M61_catalytic"/>
</dbReference>
<gene>
    <name evidence="2" type="ORF">D3A95_10235</name>
</gene>
<dbReference type="PROSITE" id="PS50106">
    <property type="entry name" value="PDZ"/>
    <property type="match status" value="1"/>
</dbReference>
<dbReference type="InterPro" id="IPR036034">
    <property type="entry name" value="PDZ_sf"/>
</dbReference>
<dbReference type="Gene3D" id="2.60.40.3650">
    <property type="match status" value="1"/>
</dbReference>
<dbReference type="SUPFAM" id="SSF55486">
    <property type="entry name" value="Metalloproteases ('zincins'), catalytic domain"/>
    <property type="match status" value="1"/>
</dbReference>
<dbReference type="InterPro" id="IPR041489">
    <property type="entry name" value="PDZ_6"/>
</dbReference>
<evidence type="ECO:0000259" key="1">
    <source>
        <dbReference type="PROSITE" id="PS50106"/>
    </source>
</evidence>
<keyword evidence="3" id="KW-1185">Reference proteome</keyword>
<dbReference type="InterPro" id="IPR027268">
    <property type="entry name" value="Peptidase_M4/M1_CTD_sf"/>
</dbReference>
<protein>
    <submittedName>
        <fullName evidence="2">M61 family metallopeptidase</fullName>
    </submittedName>
</protein>
<dbReference type="SUPFAM" id="SSF50156">
    <property type="entry name" value="PDZ domain-like"/>
    <property type="match status" value="1"/>
</dbReference>
<dbReference type="AlphaFoldDB" id="A0A3B7MFZ3"/>
<reference evidence="3" key="1">
    <citation type="submission" date="2018-09" db="EMBL/GenBank/DDBJ databases">
        <title>Complete genome sequence of thermophilic cyanobacteria strain Thermosynechococcus elongatus PKUAC-SCTE542.</title>
        <authorList>
            <person name="Liang Y."/>
            <person name="Tang J."/>
            <person name="Daroch M."/>
        </authorList>
    </citation>
    <scope>NUCLEOTIDE SEQUENCE [LARGE SCALE GENOMIC DNA]</scope>
    <source>
        <strain evidence="3">E542</strain>
    </source>
</reference>
<dbReference type="EMBL" id="CP032152">
    <property type="protein sequence ID" value="AXY68334.1"/>
    <property type="molecule type" value="Genomic_DNA"/>
</dbReference>
<evidence type="ECO:0000313" key="3">
    <source>
        <dbReference type="Proteomes" id="UP000261812"/>
    </source>
</evidence>
<dbReference type="KEGG" id="tsq:D3A95_10235"/>
<dbReference type="Pfam" id="PF05299">
    <property type="entry name" value="Peptidase_M61"/>
    <property type="match status" value="1"/>
</dbReference>
<organism evidence="2 3">
    <name type="scientific">Thermosynechococcus sichuanensis E542</name>
    <dbReference type="NCBI Taxonomy" id="2016101"/>
    <lineage>
        <taxon>Bacteria</taxon>
        <taxon>Bacillati</taxon>
        <taxon>Cyanobacteriota</taxon>
        <taxon>Cyanophyceae</taxon>
        <taxon>Acaryochloridales</taxon>
        <taxon>Thermosynechococcaceae</taxon>
        <taxon>Thermosynechococcus</taxon>
        <taxon>Thermosynechococcus sichuanensis</taxon>
    </lineage>
</organism>